<sequence length="204" mass="22656">MESLAMELSKINAIKFEDYKTKVGLYNPVYFDLRESLVQLMMEMIDIKNSKLVCGVPYTALPIATIISLISILPMVMRCKEAKSYGTKELIEGIFSDGDSCLIIEDVVTSGSSILETVEDLKASGIVCSEAIVLLDREQGGKAFLAENGIKRHSILTITELMRFLFKRGFITAEIKATVNDHIACKKMKSENVTISMKEALTDQ</sequence>
<evidence type="ECO:0000256" key="1">
    <source>
        <dbReference type="ARBA" id="ARBA00004725"/>
    </source>
</evidence>
<name>A0ABD2MZM2_9CUCU</name>
<evidence type="ECO:0000313" key="4">
    <source>
        <dbReference type="EMBL" id="KAL3271881.1"/>
    </source>
</evidence>
<dbReference type="Proteomes" id="UP001516400">
    <property type="component" value="Unassembled WGS sequence"/>
</dbReference>
<evidence type="ECO:0000256" key="2">
    <source>
        <dbReference type="ARBA" id="ARBA00022975"/>
    </source>
</evidence>
<comment type="pathway">
    <text evidence="1">Pyrimidine metabolism; UMP biosynthesis via de novo pathway.</text>
</comment>
<keyword evidence="3" id="KW-0812">Transmembrane</keyword>
<feature type="transmembrane region" description="Helical" evidence="3">
    <location>
        <begin position="52"/>
        <end position="77"/>
    </location>
</feature>
<accession>A0ABD2MZM2</accession>
<evidence type="ECO:0008006" key="6">
    <source>
        <dbReference type="Google" id="ProtNLM"/>
    </source>
</evidence>
<dbReference type="PANTHER" id="PTHR19278">
    <property type="entry name" value="OROTATE PHOSPHORIBOSYLTRANSFERASE"/>
    <property type="match status" value="1"/>
</dbReference>
<keyword evidence="3" id="KW-1133">Transmembrane helix</keyword>
<evidence type="ECO:0000256" key="3">
    <source>
        <dbReference type="SAM" id="Phobius"/>
    </source>
</evidence>
<dbReference type="InterPro" id="IPR029057">
    <property type="entry name" value="PRTase-like"/>
</dbReference>
<dbReference type="SUPFAM" id="SSF53271">
    <property type="entry name" value="PRTase-like"/>
    <property type="match status" value="1"/>
</dbReference>
<dbReference type="InterPro" id="IPR000836">
    <property type="entry name" value="PRTase_dom"/>
</dbReference>
<gene>
    <name evidence="4" type="ORF">HHI36_022351</name>
</gene>
<dbReference type="PANTHER" id="PTHR19278:SF9">
    <property type="entry name" value="URIDINE 5'-MONOPHOSPHATE SYNTHASE"/>
    <property type="match status" value="1"/>
</dbReference>
<dbReference type="AlphaFoldDB" id="A0ABD2MZM2"/>
<evidence type="ECO:0000313" key="5">
    <source>
        <dbReference type="Proteomes" id="UP001516400"/>
    </source>
</evidence>
<dbReference type="GO" id="GO:0006221">
    <property type="term" value="P:pyrimidine nucleotide biosynthetic process"/>
    <property type="evidence" value="ECO:0007669"/>
    <property type="project" value="UniProtKB-KW"/>
</dbReference>
<dbReference type="Gene3D" id="3.40.50.2020">
    <property type="match status" value="1"/>
</dbReference>
<keyword evidence="5" id="KW-1185">Reference proteome</keyword>
<reference evidence="4 5" key="1">
    <citation type="journal article" date="2021" name="BMC Biol.">
        <title>Horizontally acquired antibacterial genes associated with adaptive radiation of ladybird beetles.</title>
        <authorList>
            <person name="Li H.S."/>
            <person name="Tang X.F."/>
            <person name="Huang Y.H."/>
            <person name="Xu Z.Y."/>
            <person name="Chen M.L."/>
            <person name="Du X.Y."/>
            <person name="Qiu B.Y."/>
            <person name="Chen P.T."/>
            <person name="Zhang W."/>
            <person name="Slipinski A."/>
            <person name="Escalona H.E."/>
            <person name="Waterhouse R.M."/>
            <person name="Zwick A."/>
            <person name="Pang H."/>
        </authorList>
    </citation>
    <scope>NUCLEOTIDE SEQUENCE [LARGE SCALE GENOMIC DNA]</scope>
    <source>
        <strain evidence="4">SYSU2018</strain>
    </source>
</reference>
<keyword evidence="2" id="KW-0665">Pyrimidine biosynthesis</keyword>
<dbReference type="EMBL" id="JABFTP020000042">
    <property type="protein sequence ID" value="KAL3271881.1"/>
    <property type="molecule type" value="Genomic_DNA"/>
</dbReference>
<dbReference type="CDD" id="cd06223">
    <property type="entry name" value="PRTases_typeI"/>
    <property type="match status" value="1"/>
</dbReference>
<proteinExistence type="predicted"/>
<organism evidence="4 5">
    <name type="scientific">Cryptolaemus montrouzieri</name>
    <dbReference type="NCBI Taxonomy" id="559131"/>
    <lineage>
        <taxon>Eukaryota</taxon>
        <taxon>Metazoa</taxon>
        <taxon>Ecdysozoa</taxon>
        <taxon>Arthropoda</taxon>
        <taxon>Hexapoda</taxon>
        <taxon>Insecta</taxon>
        <taxon>Pterygota</taxon>
        <taxon>Neoptera</taxon>
        <taxon>Endopterygota</taxon>
        <taxon>Coleoptera</taxon>
        <taxon>Polyphaga</taxon>
        <taxon>Cucujiformia</taxon>
        <taxon>Coccinelloidea</taxon>
        <taxon>Coccinellidae</taxon>
        <taxon>Scymninae</taxon>
        <taxon>Scymnini</taxon>
        <taxon>Cryptolaemus</taxon>
    </lineage>
</organism>
<comment type="caution">
    <text evidence="4">The sequence shown here is derived from an EMBL/GenBank/DDBJ whole genome shotgun (WGS) entry which is preliminary data.</text>
</comment>
<keyword evidence="3" id="KW-0472">Membrane</keyword>
<protein>
    <recommendedName>
        <fullName evidence="6">Orotate phosphoribosyltransferase</fullName>
    </recommendedName>
</protein>